<accession>A0A6N7YDI1</accession>
<dbReference type="EMBL" id="VULP01000007">
    <property type="protein sequence ID" value="MSU81755.1"/>
    <property type="molecule type" value="Genomic_DNA"/>
</dbReference>
<keyword evidence="1" id="KW-0732">Signal</keyword>
<feature type="domain" description="Peptidase C39-like" evidence="2">
    <location>
        <begin position="89"/>
        <end position="232"/>
    </location>
</feature>
<organism evidence="3 4">
    <name type="scientific">Anaerobutyricum soehngenii</name>
    <dbReference type="NCBI Taxonomy" id="105843"/>
    <lineage>
        <taxon>Bacteria</taxon>
        <taxon>Bacillati</taxon>
        <taxon>Bacillota</taxon>
        <taxon>Clostridia</taxon>
        <taxon>Lachnospirales</taxon>
        <taxon>Lachnospiraceae</taxon>
        <taxon>Anaerobutyricum</taxon>
    </lineage>
</organism>
<proteinExistence type="predicted"/>
<sequence>MRIDMKTKKKIRMKTRMKKAITFMLTMFILTAVLPVNIQAKSVTTPVSQLPEKSDVGQITVTVNSENGTRKYTVFGQHKNPWKKTKYLDMHGCAVSSLTAVLSAYSKKYRKYTPVQVKNIVEKKALGTAVWKRNYSKPVLRQMPISMYGISKVLNYAGIKTKYVRTFTNKKAEKQILKHLKTGNAVVIEANNRTQINGRFSARTTRRWALGKHTMVLLGLTDDGRVIVADSAQRTWSKKKQRIKYTTVKEIVKYLIPCKSSARTYYFSSTAASGGYVLVNTK</sequence>
<feature type="chain" id="PRO_5026887251" description="Peptidase C39-like domain-containing protein" evidence="1">
    <location>
        <begin position="41"/>
        <end position="282"/>
    </location>
</feature>
<feature type="signal peptide" evidence="1">
    <location>
        <begin position="1"/>
        <end position="40"/>
    </location>
</feature>
<evidence type="ECO:0000256" key="1">
    <source>
        <dbReference type="SAM" id="SignalP"/>
    </source>
</evidence>
<dbReference type="InterPro" id="IPR039564">
    <property type="entry name" value="Peptidase_C39-like"/>
</dbReference>
<name>A0A6N7YDI1_9FIRM</name>
<reference evidence="3 4" key="1">
    <citation type="submission" date="2019-08" db="EMBL/GenBank/DDBJ databases">
        <title>In-depth cultivation of the pig gut microbiome towards novel bacterial diversity and tailored functional studies.</title>
        <authorList>
            <person name="Wylensek D."/>
            <person name="Hitch T.C.A."/>
            <person name="Clavel T."/>
        </authorList>
    </citation>
    <scope>NUCLEOTIDE SEQUENCE [LARGE SCALE GENOMIC DNA]</scope>
    <source>
        <strain evidence="3 4">BSM-383-APC-4H</strain>
    </source>
</reference>
<evidence type="ECO:0000313" key="3">
    <source>
        <dbReference type="EMBL" id="MSU81755.1"/>
    </source>
</evidence>
<dbReference type="Proteomes" id="UP000433359">
    <property type="component" value="Unassembled WGS sequence"/>
</dbReference>
<comment type="caution">
    <text evidence="3">The sequence shown here is derived from an EMBL/GenBank/DDBJ whole genome shotgun (WGS) entry which is preliminary data.</text>
</comment>
<evidence type="ECO:0000259" key="2">
    <source>
        <dbReference type="Pfam" id="PF13529"/>
    </source>
</evidence>
<protein>
    <recommendedName>
        <fullName evidence="2">Peptidase C39-like domain-containing protein</fullName>
    </recommendedName>
</protein>
<dbReference type="Pfam" id="PF13529">
    <property type="entry name" value="Peptidase_C39_2"/>
    <property type="match status" value="1"/>
</dbReference>
<gene>
    <name evidence="3" type="ORF">FYJ25_05110</name>
</gene>
<evidence type="ECO:0000313" key="4">
    <source>
        <dbReference type="Proteomes" id="UP000433359"/>
    </source>
</evidence>
<dbReference type="AlphaFoldDB" id="A0A6N7YDI1"/>
<dbReference type="Gene3D" id="3.90.70.10">
    <property type="entry name" value="Cysteine proteinases"/>
    <property type="match status" value="1"/>
</dbReference>